<keyword evidence="3" id="KW-0547">Nucleotide-binding</keyword>
<evidence type="ECO:0000313" key="8">
    <source>
        <dbReference type="Proteomes" id="UP001189429"/>
    </source>
</evidence>
<reference evidence="7" key="1">
    <citation type="submission" date="2023-10" db="EMBL/GenBank/DDBJ databases">
        <authorList>
            <person name="Chen Y."/>
            <person name="Shah S."/>
            <person name="Dougan E. K."/>
            <person name="Thang M."/>
            <person name="Chan C."/>
        </authorList>
    </citation>
    <scope>NUCLEOTIDE SEQUENCE [LARGE SCALE GENOMIC DNA]</scope>
</reference>
<evidence type="ECO:0000256" key="4">
    <source>
        <dbReference type="ARBA" id="ARBA00022777"/>
    </source>
</evidence>
<sequence length="348" mass="37288">MSDYLHERPHRPLVARRSRWCLDPPIEALKALEARASEDLSPLDALERAGRPSSLALTSKLPDASVLLCDLGLADALDPDGSSICWNANPYTAPELLPEDGAGAGHAGPAADLWSLGAVAHALLVGHAPCQEAPSWRGRGSHIEPRREGSSWVERSALSYDFVRGLLKEADCRPTAAAALQHPWLRGFSDVQSVRSGVGGEALVENYLHDGVSCLVSKEGSAMMALPFSSGSLTYSSLRSGAQGDPDIDVLGYGVLHGLFGNLPDPSESFGFGFKQFSRAPRPFTFEVEALFEIFENEEVGGILDVLRLLLAERLGGIGEQVFGVASCLFTLSSRTVLELGSDRFLYG</sequence>
<evidence type="ECO:0000256" key="3">
    <source>
        <dbReference type="ARBA" id="ARBA00022741"/>
    </source>
</evidence>
<protein>
    <recommendedName>
        <fullName evidence="6">Protein kinase domain-containing protein</fullName>
    </recommendedName>
</protein>
<keyword evidence="4" id="KW-0418">Kinase</keyword>
<dbReference type="InterPro" id="IPR050205">
    <property type="entry name" value="CDPK_Ser/Thr_kinases"/>
</dbReference>
<dbReference type="PROSITE" id="PS50011">
    <property type="entry name" value="PROTEIN_KINASE_DOM"/>
    <property type="match status" value="1"/>
</dbReference>
<keyword evidence="1" id="KW-0723">Serine/threonine-protein kinase</keyword>
<dbReference type="InterPro" id="IPR000719">
    <property type="entry name" value="Prot_kinase_dom"/>
</dbReference>
<keyword evidence="2" id="KW-0808">Transferase</keyword>
<dbReference type="Proteomes" id="UP001189429">
    <property type="component" value="Unassembled WGS sequence"/>
</dbReference>
<evidence type="ECO:0000256" key="2">
    <source>
        <dbReference type="ARBA" id="ARBA00022679"/>
    </source>
</evidence>
<gene>
    <name evidence="7" type="ORF">PCOR1329_LOCUS54859</name>
</gene>
<organism evidence="7 8">
    <name type="scientific">Prorocentrum cordatum</name>
    <dbReference type="NCBI Taxonomy" id="2364126"/>
    <lineage>
        <taxon>Eukaryota</taxon>
        <taxon>Sar</taxon>
        <taxon>Alveolata</taxon>
        <taxon>Dinophyceae</taxon>
        <taxon>Prorocentrales</taxon>
        <taxon>Prorocentraceae</taxon>
        <taxon>Prorocentrum</taxon>
    </lineage>
</organism>
<proteinExistence type="predicted"/>
<dbReference type="Gene3D" id="1.10.510.10">
    <property type="entry name" value="Transferase(Phosphotransferase) domain 1"/>
    <property type="match status" value="1"/>
</dbReference>
<dbReference type="EMBL" id="CAUYUJ010016715">
    <property type="protein sequence ID" value="CAK0868083.1"/>
    <property type="molecule type" value="Genomic_DNA"/>
</dbReference>
<evidence type="ECO:0000256" key="5">
    <source>
        <dbReference type="ARBA" id="ARBA00022840"/>
    </source>
</evidence>
<evidence type="ECO:0000259" key="6">
    <source>
        <dbReference type="PROSITE" id="PS50011"/>
    </source>
</evidence>
<keyword evidence="8" id="KW-1185">Reference proteome</keyword>
<dbReference type="PANTHER" id="PTHR24349">
    <property type="entry name" value="SERINE/THREONINE-PROTEIN KINASE"/>
    <property type="match status" value="1"/>
</dbReference>
<comment type="caution">
    <text evidence="7">The sequence shown here is derived from an EMBL/GenBank/DDBJ whole genome shotgun (WGS) entry which is preliminary data.</text>
</comment>
<evidence type="ECO:0000256" key="1">
    <source>
        <dbReference type="ARBA" id="ARBA00022527"/>
    </source>
</evidence>
<keyword evidence="5" id="KW-0067">ATP-binding</keyword>
<name>A0ABN9V7I7_9DINO</name>
<dbReference type="SUPFAM" id="SSF56112">
    <property type="entry name" value="Protein kinase-like (PK-like)"/>
    <property type="match status" value="1"/>
</dbReference>
<evidence type="ECO:0000313" key="7">
    <source>
        <dbReference type="EMBL" id="CAK0868083.1"/>
    </source>
</evidence>
<accession>A0ABN9V7I7</accession>
<dbReference type="SMART" id="SM00220">
    <property type="entry name" value="S_TKc"/>
    <property type="match status" value="1"/>
</dbReference>
<feature type="domain" description="Protein kinase" evidence="6">
    <location>
        <begin position="1"/>
        <end position="185"/>
    </location>
</feature>
<dbReference type="Pfam" id="PF00069">
    <property type="entry name" value="Pkinase"/>
    <property type="match status" value="1"/>
</dbReference>
<dbReference type="InterPro" id="IPR011009">
    <property type="entry name" value="Kinase-like_dom_sf"/>
</dbReference>